<protein>
    <submittedName>
        <fullName evidence="5">Helix-turn-helix transcriptional regulator</fullName>
    </submittedName>
</protein>
<dbReference type="InterPro" id="IPR002577">
    <property type="entry name" value="HTH_HxlR"/>
</dbReference>
<reference evidence="5" key="1">
    <citation type="submission" date="2020-09" db="EMBL/GenBank/DDBJ databases">
        <title>A novel bacterium of genus Neiella, isolated from South China Sea.</title>
        <authorList>
            <person name="Huang H."/>
            <person name="Mo K."/>
            <person name="Hu Y."/>
        </authorList>
    </citation>
    <scope>NUCLEOTIDE SEQUENCE</scope>
    <source>
        <strain evidence="5">HB171785</strain>
    </source>
</reference>
<keyword evidence="1" id="KW-0805">Transcription regulation</keyword>
<keyword evidence="3" id="KW-0804">Transcription</keyword>
<evidence type="ECO:0000256" key="2">
    <source>
        <dbReference type="ARBA" id="ARBA00023125"/>
    </source>
</evidence>
<dbReference type="PANTHER" id="PTHR33204">
    <property type="entry name" value="TRANSCRIPTIONAL REGULATOR, MARR FAMILY"/>
    <property type="match status" value="1"/>
</dbReference>
<comment type="caution">
    <text evidence="5">The sequence shown here is derived from an EMBL/GenBank/DDBJ whole genome shotgun (WGS) entry which is preliminary data.</text>
</comment>
<dbReference type="AlphaFoldDB" id="A0A8J6QU93"/>
<evidence type="ECO:0000313" key="5">
    <source>
        <dbReference type="EMBL" id="MBD1390904.1"/>
    </source>
</evidence>
<proteinExistence type="predicted"/>
<dbReference type="GO" id="GO:0003677">
    <property type="term" value="F:DNA binding"/>
    <property type="evidence" value="ECO:0007669"/>
    <property type="project" value="UniProtKB-KW"/>
</dbReference>
<keyword evidence="6" id="KW-1185">Reference proteome</keyword>
<evidence type="ECO:0000256" key="1">
    <source>
        <dbReference type="ARBA" id="ARBA00023015"/>
    </source>
</evidence>
<dbReference type="SUPFAM" id="SSF46785">
    <property type="entry name" value="Winged helix' DNA-binding domain"/>
    <property type="match status" value="1"/>
</dbReference>
<keyword evidence="2" id="KW-0238">DNA-binding</keyword>
<dbReference type="Pfam" id="PF01638">
    <property type="entry name" value="HxlR"/>
    <property type="match status" value="1"/>
</dbReference>
<dbReference type="InterPro" id="IPR036388">
    <property type="entry name" value="WH-like_DNA-bd_sf"/>
</dbReference>
<dbReference type="PANTHER" id="PTHR33204:SF29">
    <property type="entry name" value="TRANSCRIPTIONAL REGULATOR"/>
    <property type="match status" value="1"/>
</dbReference>
<name>A0A8J6QU93_9GAMM</name>
<evidence type="ECO:0000259" key="4">
    <source>
        <dbReference type="PROSITE" id="PS51118"/>
    </source>
</evidence>
<dbReference type="EMBL" id="JACXAF010000024">
    <property type="protein sequence ID" value="MBD1390904.1"/>
    <property type="molecule type" value="Genomic_DNA"/>
</dbReference>
<feature type="domain" description="HTH hxlR-type" evidence="4">
    <location>
        <begin position="30"/>
        <end position="125"/>
    </location>
</feature>
<gene>
    <name evidence="5" type="ORF">IC617_15850</name>
</gene>
<dbReference type="InterPro" id="IPR036390">
    <property type="entry name" value="WH_DNA-bd_sf"/>
</dbReference>
<sequence>MCFLRSDLKSYLETDDYGRKKAINPCLEPCSIEKGMRMIGGKWTGSIIYHLKDGPVRFNDLSRMLGGASKKMVDQRLKELESNGMVIRKVISDRPVAVTYELTPFGQSALECLDKLREWSESNQL</sequence>
<dbReference type="Proteomes" id="UP000638014">
    <property type="component" value="Unassembled WGS sequence"/>
</dbReference>
<dbReference type="PROSITE" id="PS51118">
    <property type="entry name" value="HTH_HXLR"/>
    <property type="match status" value="1"/>
</dbReference>
<dbReference type="Gene3D" id="1.10.10.10">
    <property type="entry name" value="Winged helix-like DNA-binding domain superfamily/Winged helix DNA-binding domain"/>
    <property type="match status" value="1"/>
</dbReference>
<accession>A0A8J6QU93</accession>
<organism evidence="5 6">
    <name type="scientific">Neiella litorisoli</name>
    <dbReference type="NCBI Taxonomy" id="2771431"/>
    <lineage>
        <taxon>Bacteria</taxon>
        <taxon>Pseudomonadati</taxon>
        <taxon>Pseudomonadota</taxon>
        <taxon>Gammaproteobacteria</taxon>
        <taxon>Alteromonadales</taxon>
        <taxon>Echinimonadaceae</taxon>
        <taxon>Neiella</taxon>
    </lineage>
</organism>
<evidence type="ECO:0000256" key="3">
    <source>
        <dbReference type="ARBA" id="ARBA00023163"/>
    </source>
</evidence>
<evidence type="ECO:0000313" key="6">
    <source>
        <dbReference type="Proteomes" id="UP000638014"/>
    </source>
</evidence>